<proteinExistence type="predicted"/>
<evidence type="ECO:0000313" key="2">
    <source>
        <dbReference type="Proteomes" id="UP001057452"/>
    </source>
</evidence>
<protein>
    <submittedName>
        <fullName evidence="1">Uncharacterized protein</fullName>
    </submittedName>
</protein>
<dbReference type="Proteomes" id="UP001057452">
    <property type="component" value="Chromosome 8"/>
</dbReference>
<dbReference type="EMBL" id="CM043792">
    <property type="protein sequence ID" value="KAI4822100.1"/>
    <property type="molecule type" value="Genomic_DNA"/>
</dbReference>
<reference evidence="1" key="1">
    <citation type="submission" date="2022-05" db="EMBL/GenBank/DDBJ databases">
        <title>Chromosome-level genome of Chaenocephalus aceratus.</title>
        <authorList>
            <person name="Park H."/>
        </authorList>
    </citation>
    <scope>NUCLEOTIDE SEQUENCE</scope>
    <source>
        <strain evidence="1">KU_202001</strain>
    </source>
</reference>
<accession>A0ACB9X7T7</accession>
<keyword evidence="2" id="KW-1185">Reference proteome</keyword>
<name>A0ACB9X7T7_CHAAC</name>
<comment type="caution">
    <text evidence="1">The sequence shown here is derived from an EMBL/GenBank/DDBJ whole genome shotgun (WGS) entry which is preliminary data.</text>
</comment>
<gene>
    <name evidence="1" type="ORF">KUCAC02_007662</name>
</gene>
<organism evidence="1 2">
    <name type="scientific">Chaenocephalus aceratus</name>
    <name type="common">Blackfin icefish</name>
    <name type="synonym">Chaenichthys aceratus</name>
    <dbReference type="NCBI Taxonomy" id="36190"/>
    <lineage>
        <taxon>Eukaryota</taxon>
        <taxon>Metazoa</taxon>
        <taxon>Chordata</taxon>
        <taxon>Craniata</taxon>
        <taxon>Vertebrata</taxon>
        <taxon>Euteleostomi</taxon>
        <taxon>Actinopterygii</taxon>
        <taxon>Neopterygii</taxon>
        <taxon>Teleostei</taxon>
        <taxon>Neoteleostei</taxon>
        <taxon>Acanthomorphata</taxon>
        <taxon>Eupercaria</taxon>
        <taxon>Perciformes</taxon>
        <taxon>Notothenioidei</taxon>
        <taxon>Channichthyidae</taxon>
        <taxon>Chaenocephalus</taxon>
    </lineage>
</organism>
<evidence type="ECO:0000313" key="1">
    <source>
        <dbReference type="EMBL" id="KAI4822100.1"/>
    </source>
</evidence>
<sequence length="101" mass="11803">MSFGRRAREQPGWKSELIVSLQYGFTKLKGQKFTIVHEFRPRLSSLTPGQLLYVKGKKGREREERVGRDERNDSRRQRRGEGLTFGNKSKTTPTGAMYRER</sequence>